<reference evidence="2" key="2">
    <citation type="submission" date="2015-01" db="EMBL/GenBank/DDBJ databases">
        <title>Evolutionary Origins and Diversification of the Mycorrhizal Mutualists.</title>
        <authorList>
            <consortium name="DOE Joint Genome Institute"/>
            <consortium name="Mycorrhizal Genomics Consortium"/>
            <person name="Kohler A."/>
            <person name="Kuo A."/>
            <person name="Nagy L.G."/>
            <person name="Floudas D."/>
            <person name="Copeland A."/>
            <person name="Barry K.W."/>
            <person name="Cichocki N."/>
            <person name="Veneault-Fourrey C."/>
            <person name="LaButti K."/>
            <person name="Lindquist E.A."/>
            <person name="Lipzen A."/>
            <person name="Lundell T."/>
            <person name="Morin E."/>
            <person name="Murat C."/>
            <person name="Riley R."/>
            <person name="Ohm R."/>
            <person name="Sun H."/>
            <person name="Tunlid A."/>
            <person name="Henrissat B."/>
            <person name="Grigoriev I.V."/>
            <person name="Hibbett D.S."/>
            <person name="Martin F."/>
        </authorList>
    </citation>
    <scope>NUCLEOTIDE SEQUENCE [LARGE SCALE GENOMIC DNA]</scope>
    <source>
        <strain evidence="2">UH-Slu-Lm8-n1</strain>
    </source>
</reference>
<gene>
    <name evidence="1" type="ORF">CY34DRAFT_798024</name>
</gene>
<dbReference type="HOGENOM" id="CLU_3015790_0_0_1"/>
<evidence type="ECO:0000313" key="1">
    <source>
        <dbReference type="EMBL" id="KIK48535.1"/>
    </source>
</evidence>
<organism evidence="1 2">
    <name type="scientific">Suillus luteus UH-Slu-Lm8-n1</name>
    <dbReference type="NCBI Taxonomy" id="930992"/>
    <lineage>
        <taxon>Eukaryota</taxon>
        <taxon>Fungi</taxon>
        <taxon>Dikarya</taxon>
        <taxon>Basidiomycota</taxon>
        <taxon>Agaricomycotina</taxon>
        <taxon>Agaricomycetes</taxon>
        <taxon>Agaricomycetidae</taxon>
        <taxon>Boletales</taxon>
        <taxon>Suillineae</taxon>
        <taxon>Suillaceae</taxon>
        <taxon>Suillus</taxon>
    </lineage>
</organism>
<evidence type="ECO:0000313" key="2">
    <source>
        <dbReference type="Proteomes" id="UP000054485"/>
    </source>
</evidence>
<dbReference type="AlphaFoldDB" id="A0A0D0AE88"/>
<sequence>MSIGPAYMRYTSYWITRRRQTIFGRVTLPIVLYCVITDRECMNDVSAGRVSSKGPA</sequence>
<accession>A0A0D0AE88</accession>
<proteinExistence type="predicted"/>
<protein>
    <submittedName>
        <fullName evidence="1">Uncharacterized protein</fullName>
    </submittedName>
</protein>
<dbReference type="Proteomes" id="UP000054485">
    <property type="component" value="Unassembled WGS sequence"/>
</dbReference>
<reference evidence="1 2" key="1">
    <citation type="submission" date="2014-04" db="EMBL/GenBank/DDBJ databases">
        <authorList>
            <consortium name="DOE Joint Genome Institute"/>
            <person name="Kuo A."/>
            <person name="Ruytinx J."/>
            <person name="Rineau F."/>
            <person name="Colpaert J."/>
            <person name="Kohler A."/>
            <person name="Nagy L.G."/>
            <person name="Floudas D."/>
            <person name="Copeland A."/>
            <person name="Barry K.W."/>
            <person name="Cichocki N."/>
            <person name="Veneault-Fourrey C."/>
            <person name="LaButti K."/>
            <person name="Lindquist E.A."/>
            <person name="Lipzen A."/>
            <person name="Lundell T."/>
            <person name="Morin E."/>
            <person name="Murat C."/>
            <person name="Sun H."/>
            <person name="Tunlid A."/>
            <person name="Henrissat B."/>
            <person name="Grigoriev I.V."/>
            <person name="Hibbett D.S."/>
            <person name="Martin F."/>
            <person name="Nordberg H.P."/>
            <person name="Cantor M.N."/>
            <person name="Hua S.X."/>
        </authorList>
    </citation>
    <scope>NUCLEOTIDE SEQUENCE [LARGE SCALE GENOMIC DNA]</scope>
    <source>
        <strain evidence="1 2">UH-Slu-Lm8-n1</strain>
    </source>
</reference>
<keyword evidence="2" id="KW-1185">Reference proteome</keyword>
<dbReference type="EMBL" id="KN835137">
    <property type="protein sequence ID" value="KIK48535.1"/>
    <property type="molecule type" value="Genomic_DNA"/>
</dbReference>
<name>A0A0D0AE88_9AGAM</name>
<dbReference type="InParanoid" id="A0A0D0AE88"/>